<reference evidence="2" key="1">
    <citation type="submission" date="2020-09" db="EMBL/GenBank/DDBJ databases">
        <authorList>
            <person name="Kim M.K."/>
        </authorList>
    </citation>
    <scope>NUCLEOTIDE SEQUENCE</scope>
    <source>
        <strain evidence="2">BT704</strain>
    </source>
</reference>
<keyword evidence="3" id="KW-1185">Reference proteome</keyword>
<evidence type="ECO:0000256" key="1">
    <source>
        <dbReference type="SAM" id="MobiDB-lite"/>
    </source>
</evidence>
<evidence type="ECO:0000313" key="2">
    <source>
        <dbReference type="EMBL" id="MBD2755071.1"/>
    </source>
</evidence>
<protein>
    <submittedName>
        <fullName evidence="2">Membrane or secreted protein</fullName>
    </submittedName>
</protein>
<name>A0A927B4E4_9BACT</name>
<gene>
    <name evidence="2" type="ORF">IC230_19360</name>
</gene>
<dbReference type="RefSeq" id="WP_191040692.1">
    <property type="nucleotide sequence ID" value="NZ_JACXAA010000007.1"/>
</dbReference>
<dbReference type="AlphaFoldDB" id="A0A927B4E4"/>
<evidence type="ECO:0000313" key="3">
    <source>
        <dbReference type="Proteomes" id="UP000653797"/>
    </source>
</evidence>
<feature type="region of interest" description="Disordered" evidence="1">
    <location>
        <begin position="216"/>
        <end position="237"/>
    </location>
</feature>
<dbReference type="EMBL" id="JACXAA010000007">
    <property type="protein sequence ID" value="MBD2755071.1"/>
    <property type="molecule type" value="Genomic_DNA"/>
</dbReference>
<dbReference type="Gene3D" id="2.40.128.490">
    <property type="entry name" value="Uncharacterised protein PF14869, DUF4488"/>
    <property type="match status" value="1"/>
</dbReference>
<proteinExistence type="predicted"/>
<dbReference type="Proteomes" id="UP000653797">
    <property type="component" value="Unassembled WGS sequence"/>
</dbReference>
<comment type="caution">
    <text evidence="2">The sequence shown here is derived from an EMBL/GenBank/DDBJ whole genome shotgun (WGS) entry which is preliminary data.</text>
</comment>
<organism evidence="2 3">
    <name type="scientific">Spirosoma validum</name>
    <dbReference type="NCBI Taxonomy" id="2771355"/>
    <lineage>
        <taxon>Bacteria</taxon>
        <taxon>Pseudomonadati</taxon>
        <taxon>Bacteroidota</taxon>
        <taxon>Cytophagia</taxon>
        <taxon>Cytophagales</taxon>
        <taxon>Cytophagaceae</taxon>
        <taxon>Spirosoma</taxon>
    </lineage>
</organism>
<accession>A0A927B4E4</accession>
<sequence length="237" mass="26518">MNSQRFILLLFIVGSFAMTLRPLQTNLLNGAWRLTGPSGETILLTMADNYLMETVYEPNRYVSTRGGTYQMAGDKLTLLVEFDTNDSSRVGKTQAYQTNLRNDQLGISSQSVKQTFTRIEEKSTPLTGLWRITGRANDAGQITTMQRGPRKTIKLLTGSRFQWAAINPQTKQFSGTGGGTYTLKDGQYTETIDFFSRDNSRVGRSLTFSTEINGTEWHHTGQSSTGGTVNEIWSREK</sequence>